<dbReference type="AlphaFoldDB" id="A0A975CPC1"/>
<dbReference type="KEGG" id="otd:J1M35_00995"/>
<reference evidence="1" key="1">
    <citation type="submission" date="2021-03" db="EMBL/GenBank/DDBJ databases">
        <title>Ottowia sp. 27C isolated from the cloaca of a Giant Asian pond turtle (Heosemys grandis).</title>
        <authorList>
            <person name="Spergser J."/>
            <person name="Busse H.-J."/>
        </authorList>
    </citation>
    <scope>NUCLEOTIDE SEQUENCE</scope>
    <source>
        <strain evidence="1">27C</strain>
    </source>
</reference>
<evidence type="ECO:0000313" key="2">
    <source>
        <dbReference type="Proteomes" id="UP000663903"/>
    </source>
</evidence>
<keyword evidence="2" id="KW-1185">Reference proteome</keyword>
<gene>
    <name evidence="1" type="ORF">J1M35_00995</name>
</gene>
<dbReference type="Proteomes" id="UP000663903">
    <property type="component" value="Chromosome"/>
</dbReference>
<dbReference type="Pfam" id="PF08843">
    <property type="entry name" value="AbiEii"/>
    <property type="match status" value="1"/>
</dbReference>
<proteinExistence type="predicted"/>
<keyword evidence="1" id="KW-0808">Transferase</keyword>
<dbReference type="GO" id="GO:0016740">
    <property type="term" value="F:transferase activity"/>
    <property type="evidence" value="ECO:0007669"/>
    <property type="project" value="UniProtKB-KW"/>
</dbReference>
<protein>
    <submittedName>
        <fullName evidence="1">Nucleotidyl transferase AbiEii/AbiGii toxin family protein</fullName>
    </submittedName>
</protein>
<name>A0A975CPC1_9BURK</name>
<accession>A0A975CPC1</accession>
<dbReference type="InterPro" id="IPR014942">
    <property type="entry name" value="AbiEii"/>
</dbReference>
<evidence type="ECO:0000313" key="1">
    <source>
        <dbReference type="EMBL" id="QTD47218.1"/>
    </source>
</evidence>
<dbReference type="EMBL" id="CP071796">
    <property type="protein sequence ID" value="QTD47218.1"/>
    <property type="molecule type" value="Genomic_DNA"/>
</dbReference>
<organism evidence="1 2">
    <name type="scientific">Ottowia testudinis</name>
    <dbReference type="NCBI Taxonomy" id="2816950"/>
    <lineage>
        <taxon>Bacteria</taxon>
        <taxon>Pseudomonadati</taxon>
        <taxon>Pseudomonadota</taxon>
        <taxon>Betaproteobacteria</taxon>
        <taxon>Burkholderiales</taxon>
        <taxon>Comamonadaceae</taxon>
        <taxon>Ottowia</taxon>
    </lineage>
</organism>
<sequence length="233" mass="25732">MFERPHHQRIASVLQGLDGELLRSHACSFGGGTAIALRYGEFRESVDIDFLVSDLAHYRQLRLLTTGLNGFAALARGGVAPWSAAQPVRADQYGIRGQVVVVGQPIKLEIVLEARISLQPARAADDVCGVPSLTELDLATSKLLANADRWLDDVIFSRDVIDLAMMRPRLSLLREALSKAEQAYGAAVARDLGKAIDRLAQRTGWLERCIQALSMRLPKALLWQQIRALRRVL</sequence>